<keyword evidence="4" id="KW-0732">Signal</keyword>
<evidence type="ECO:0000256" key="1">
    <source>
        <dbReference type="ARBA" id="ARBA00022737"/>
    </source>
</evidence>
<dbReference type="Pfam" id="PF07719">
    <property type="entry name" value="TPR_2"/>
    <property type="match status" value="1"/>
</dbReference>
<dbReference type="RefSeq" id="WP_207988897.1">
    <property type="nucleotide sequence ID" value="NZ_CP071794.1"/>
</dbReference>
<dbReference type="PANTHER" id="PTHR45586">
    <property type="entry name" value="TPR REPEAT-CONTAINING PROTEIN PA4667"/>
    <property type="match status" value="1"/>
</dbReference>
<keyword evidence="6" id="KW-1185">Reference proteome</keyword>
<dbReference type="InterPro" id="IPR013105">
    <property type="entry name" value="TPR_2"/>
</dbReference>
<evidence type="ECO:0000256" key="2">
    <source>
        <dbReference type="ARBA" id="ARBA00022803"/>
    </source>
</evidence>
<dbReference type="InterPro" id="IPR051012">
    <property type="entry name" value="CellSynth/LPSAsmb/PSIAsmb"/>
</dbReference>
<dbReference type="Pfam" id="PF12895">
    <property type="entry name" value="ANAPC3"/>
    <property type="match status" value="1"/>
</dbReference>
<feature type="repeat" description="TPR" evidence="3">
    <location>
        <begin position="75"/>
        <end position="108"/>
    </location>
</feature>
<gene>
    <name evidence="5" type="ORF">J4G78_04605</name>
</gene>
<evidence type="ECO:0000256" key="4">
    <source>
        <dbReference type="SAM" id="SignalP"/>
    </source>
</evidence>
<accession>A0ABX7T6V1</accession>
<organism evidence="5 6">
    <name type="scientific">Parasphingorhabdus cellanae</name>
    <dbReference type="NCBI Taxonomy" id="2806553"/>
    <lineage>
        <taxon>Bacteria</taxon>
        <taxon>Pseudomonadati</taxon>
        <taxon>Pseudomonadota</taxon>
        <taxon>Alphaproteobacteria</taxon>
        <taxon>Sphingomonadales</taxon>
        <taxon>Sphingomonadaceae</taxon>
        <taxon>Parasphingorhabdus</taxon>
    </lineage>
</organism>
<feature type="chain" id="PRO_5046051944" evidence="4">
    <location>
        <begin position="26"/>
        <end position="303"/>
    </location>
</feature>
<evidence type="ECO:0000313" key="6">
    <source>
        <dbReference type="Proteomes" id="UP000663923"/>
    </source>
</evidence>
<proteinExistence type="predicted"/>
<name>A0ABX7T6V1_9SPHN</name>
<dbReference type="PROSITE" id="PS50005">
    <property type="entry name" value="TPR"/>
    <property type="match status" value="3"/>
</dbReference>
<dbReference type="SUPFAM" id="SSF48452">
    <property type="entry name" value="TPR-like"/>
    <property type="match status" value="1"/>
</dbReference>
<feature type="repeat" description="TPR" evidence="3">
    <location>
        <begin position="41"/>
        <end position="74"/>
    </location>
</feature>
<dbReference type="SMART" id="SM00028">
    <property type="entry name" value="TPR"/>
    <property type="match status" value="4"/>
</dbReference>
<dbReference type="Proteomes" id="UP000663923">
    <property type="component" value="Chromosome"/>
</dbReference>
<dbReference type="InterPro" id="IPR019734">
    <property type="entry name" value="TPR_rpt"/>
</dbReference>
<reference evidence="5 6" key="1">
    <citation type="submission" date="2021-03" db="EMBL/GenBank/DDBJ databases">
        <title>Complete genome of Parasphingorhabdus_sp.JHSY0214.</title>
        <authorList>
            <person name="Yoo J.H."/>
            <person name="Bae J.W."/>
        </authorList>
    </citation>
    <scope>NUCLEOTIDE SEQUENCE [LARGE SCALE GENOMIC DNA]</scope>
    <source>
        <strain evidence="5 6">JHSY0214</strain>
    </source>
</reference>
<dbReference type="EMBL" id="CP071794">
    <property type="protein sequence ID" value="QTD56861.1"/>
    <property type="molecule type" value="Genomic_DNA"/>
</dbReference>
<keyword evidence="1" id="KW-0677">Repeat</keyword>
<sequence length="303" mass="32445">MHIFKSVAVLGAATTLALNPGSAIAFGGSSSPSKSAPKYDASVEYQKGVKALKAKDNKAAVEAFKRSLSVAPRNANAQYLLGVSYVGMNDYKKARKPLEKAVKYDSKLIGAHRDLAITYHKLKMTKKAQASLGKLTAKDSACGNSCADKDELTKAIAKVQATMNGGGSASYQPADSIEFASIGNGDIAYMGAVALINEKKYEAAIAELQLASMTFGPHPDILTYLGFANRKLKNFESAEQYYQAALAVAPEHRGATEYYGELMVERGDLAGAKKKLARLESLCSFGCYEAEELRRWIGEASVS</sequence>
<evidence type="ECO:0000256" key="3">
    <source>
        <dbReference type="PROSITE-ProRule" id="PRU00339"/>
    </source>
</evidence>
<feature type="signal peptide" evidence="4">
    <location>
        <begin position="1"/>
        <end position="25"/>
    </location>
</feature>
<keyword evidence="2 3" id="KW-0802">TPR repeat</keyword>
<evidence type="ECO:0000313" key="5">
    <source>
        <dbReference type="EMBL" id="QTD56861.1"/>
    </source>
</evidence>
<dbReference type="InterPro" id="IPR011990">
    <property type="entry name" value="TPR-like_helical_dom_sf"/>
</dbReference>
<dbReference type="PANTHER" id="PTHR45586:SF1">
    <property type="entry name" value="LIPOPOLYSACCHARIDE ASSEMBLY PROTEIN B"/>
    <property type="match status" value="1"/>
</dbReference>
<dbReference type="Gene3D" id="1.25.40.10">
    <property type="entry name" value="Tetratricopeptide repeat domain"/>
    <property type="match status" value="2"/>
</dbReference>
<protein>
    <submittedName>
        <fullName evidence="5">Tetratricopeptide repeat protein</fullName>
    </submittedName>
</protein>
<feature type="repeat" description="TPR" evidence="3">
    <location>
        <begin position="219"/>
        <end position="252"/>
    </location>
</feature>